<evidence type="ECO:0008006" key="4">
    <source>
        <dbReference type="Google" id="ProtNLM"/>
    </source>
</evidence>
<reference evidence="3" key="1">
    <citation type="journal article" date="2015" name="MBio">
        <title>Genome-Resolved Metagenomic Analysis Reveals Roles for Candidate Phyla and Other Microbial Community Members in Biogeochemical Transformations in Oil Reservoirs.</title>
        <authorList>
            <person name="Hu P."/>
            <person name="Tom L."/>
            <person name="Singh A."/>
            <person name="Thomas B.C."/>
            <person name="Baker B.J."/>
            <person name="Piceno Y.M."/>
            <person name="Andersen G.L."/>
            <person name="Banfield J.F."/>
        </authorList>
    </citation>
    <scope>NUCLEOTIDE SEQUENCE [LARGE SCALE GENOMIC DNA]</scope>
</reference>
<accession>A0A101EM69</accession>
<dbReference type="RefSeq" id="WP_283217532.1">
    <property type="nucleotide sequence ID" value="NZ_LGFD01000014.1"/>
</dbReference>
<keyword evidence="1" id="KW-0812">Transmembrane</keyword>
<evidence type="ECO:0000313" key="3">
    <source>
        <dbReference type="Proteomes" id="UP000053911"/>
    </source>
</evidence>
<feature type="transmembrane region" description="Helical" evidence="1">
    <location>
        <begin position="156"/>
        <end position="172"/>
    </location>
</feature>
<evidence type="ECO:0000313" key="2">
    <source>
        <dbReference type="EMBL" id="KUK17818.1"/>
    </source>
</evidence>
<feature type="transmembrane region" description="Helical" evidence="1">
    <location>
        <begin position="131"/>
        <end position="150"/>
    </location>
</feature>
<keyword evidence="1" id="KW-0472">Membrane</keyword>
<dbReference type="AlphaFoldDB" id="A0A101EM69"/>
<feature type="transmembrane region" description="Helical" evidence="1">
    <location>
        <begin position="104"/>
        <end position="124"/>
    </location>
</feature>
<proteinExistence type="predicted"/>
<gene>
    <name evidence="2" type="ORF">XD54_0915</name>
</gene>
<protein>
    <recommendedName>
        <fullName evidence="4">DUF998 domain-containing protein</fullName>
    </recommendedName>
</protein>
<feature type="transmembrane region" description="Helical" evidence="1">
    <location>
        <begin position="80"/>
        <end position="98"/>
    </location>
</feature>
<dbReference type="EMBL" id="LGFD01000014">
    <property type="protein sequence ID" value="KUK17818.1"/>
    <property type="molecule type" value="Genomic_DNA"/>
</dbReference>
<dbReference type="Proteomes" id="UP000053911">
    <property type="component" value="Unassembled WGS sequence"/>
</dbReference>
<comment type="caution">
    <text evidence="2">The sequence shown here is derived from an EMBL/GenBank/DDBJ whole genome shotgun (WGS) entry which is preliminary data.</text>
</comment>
<dbReference type="PANTHER" id="PTHR42241">
    <property type="entry name" value="HYPOTHETICAL MEMBRANE PROTEIN, CONSERVED, DUF998 FAMILY"/>
    <property type="match status" value="1"/>
</dbReference>
<organism evidence="2 3">
    <name type="scientific">Thermococcus sibiricus</name>
    <dbReference type="NCBI Taxonomy" id="172049"/>
    <lineage>
        <taxon>Archaea</taxon>
        <taxon>Methanobacteriati</taxon>
        <taxon>Methanobacteriota</taxon>
        <taxon>Thermococci</taxon>
        <taxon>Thermococcales</taxon>
        <taxon>Thermococcaceae</taxon>
        <taxon>Thermococcus</taxon>
    </lineage>
</organism>
<dbReference type="InterPro" id="IPR009339">
    <property type="entry name" value="DUF998"/>
</dbReference>
<dbReference type="PANTHER" id="PTHR42241:SF2">
    <property type="entry name" value="HYPOTHETICAL MEMBRANE PROTEIN, CONSERVED, DUF998 FAMILY"/>
    <property type="match status" value="1"/>
</dbReference>
<feature type="transmembrane region" description="Helical" evidence="1">
    <location>
        <begin position="12"/>
        <end position="30"/>
    </location>
</feature>
<dbReference type="Pfam" id="PF06197">
    <property type="entry name" value="DUF998"/>
    <property type="match status" value="1"/>
</dbReference>
<keyword evidence="1" id="KW-1133">Transmembrane helix</keyword>
<sequence>MKINKTPCLSLAYLSVAVPLISIAIATLLSDWFSITNNALSDLGHATKSPVAPIFNFGLSLGGALIIYTSTLCIYKISKAFSVVGFLVGFTLILVAVFDEVYRGLHFAVSVAFFLSLAVFLIAYGIYFKSYLPLPALAVGIIAWVLHFAYDVPKGVAIPELISIFATIPFYLDAVKRFQTDLLPSLKGEGSA</sequence>
<dbReference type="PATRIC" id="fig|172049.5.peg.1779"/>
<name>A0A101EM69_9EURY</name>
<evidence type="ECO:0000256" key="1">
    <source>
        <dbReference type="SAM" id="Phobius"/>
    </source>
</evidence>
<feature type="transmembrane region" description="Helical" evidence="1">
    <location>
        <begin position="50"/>
        <end position="68"/>
    </location>
</feature>